<dbReference type="NCBIfam" id="TIGR01727">
    <property type="entry name" value="oligo_HPY"/>
    <property type="match status" value="1"/>
</dbReference>
<dbReference type="OrthoDB" id="9802264at2"/>
<name>A0A4Q9DM89_9BACL</name>
<accession>A0A4Q9DM89</accession>
<keyword evidence="4" id="KW-1003">Cell membrane</keyword>
<evidence type="ECO:0000256" key="1">
    <source>
        <dbReference type="ARBA" id="ARBA00004202"/>
    </source>
</evidence>
<dbReference type="RefSeq" id="WP_131015640.1">
    <property type="nucleotide sequence ID" value="NZ_SIRE01000016.1"/>
</dbReference>
<evidence type="ECO:0000256" key="7">
    <source>
        <dbReference type="ARBA" id="ARBA00022840"/>
    </source>
</evidence>
<dbReference type="Pfam" id="PF08352">
    <property type="entry name" value="oligo_HPY"/>
    <property type="match status" value="1"/>
</dbReference>
<keyword evidence="6" id="KW-0547">Nucleotide-binding</keyword>
<dbReference type="InterPro" id="IPR017871">
    <property type="entry name" value="ABC_transporter-like_CS"/>
</dbReference>
<evidence type="ECO:0000256" key="3">
    <source>
        <dbReference type="ARBA" id="ARBA00022448"/>
    </source>
</evidence>
<dbReference type="GO" id="GO:0016887">
    <property type="term" value="F:ATP hydrolysis activity"/>
    <property type="evidence" value="ECO:0007669"/>
    <property type="project" value="InterPro"/>
</dbReference>
<dbReference type="SMART" id="SM00382">
    <property type="entry name" value="AAA"/>
    <property type="match status" value="1"/>
</dbReference>
<comment type="subcellular location">
    <subcellularLocation>
        <location evidence="1">Cell membrane</location>
        <topology evidence="1">Peripheral membrane protein</topology>
    </subcellularLocation>
</comment>
<proteinExistence type="inferred from homology"/>
<dbReference type="PANTHER" id="PTHR43297">
    <property type="entry name" value="OLIGOPEPTIDE TRANSPORT ATP-BINDING PROTEIN APPD"/>
    <property type="match status" value="1"/>
</dbReference>
<dbReference type="FunFam" id="3.40.50.300:FF:000016">
    <property type="entry name" value="Oligopeptide ABC transporter ATP-binding component"/>
    <property type="match status" value="1"/>
</dbReference>
<gene>
    <name evidence="11" type="ORF">EYB31_22325</name>
</gene>
<evidence type="ECO:0000256" key="4">
    <source>
        <dbReference type="ARBA" id="ARBA00022475"/>
    </source>
</evidence>
<keyword evidence="3" id="KW-0813">Transport</keyword>
<keyword evidence="8" id="KW-1278">Translocase</keyword>
<protein>
    <submittedName>
        <fullName evidence="11">ABC transporter ATP-binding protein</fullName>
    </submittedName>
</protein>
<dbReference type="GO" id="GO:0005886">
    <property type="term" value="C:plasma membrane"/>
    <property type="evidence" value="ECO:0007669"/>
    <property type="project" value="UniProtKB-SubCell"/>
</dbReference>
<dbReference type="GO" id="GO:0015833">
    <property type="term" value="P:peptide transport"/>
    <property type="evidence" value="ECO:0007669"/>
    <property type="project" value="InterPro"/>
</dbReference>
<dbReference type="PROSITE" id="PS50893">
    <property type="entry name" value="ABC_TRANSPORTER_2"/>
    <property type="match status" value="1"/>
</dbReference>
<dbReference type="InterPro" id="IPR027417">
    <property type="entry name" value="P-loop_NTPase"/>
</dbReference>
<dbReference type="InterPro" id="IPR003439">
    <property type="entry name" value="ABC_transporter-like_ATP-bd"/>
</dbReference>
<comment type="similarity">
    <text evidence="2">Belongs to the ABC transporter superfamily.</text>
</comment>
<keyword evidence="12" id="KW-1185">Reference proteome</keyword>
<dbReference type="InterPro" id="IPR003593">
    <property type="entry name" value="AAA+_ATPase"/>
</dbReference>
<dbReference type="PANTHER" id="PTHR43297:SF14">
    <property type="entry name" value="ATPASE AAA-TYPE CORE DOMAIN-CONTAINING PROTEIN"/>
    <property type="match status" value="1"/>
</dbReference>
<evidence type="ECO:0000259" key="10">
    <source>
        <dbReference type="PROSITE" id="PS50893"/>
    </source>
</evidence>
<evidence type="ECO:0000256" key="9">
    <source>
        <dbReference type="ARBA" id="ARBA00023136"/>
    </source>
</evidence>
<sequence length="343" mass="37916">MLEIKNLTIGYATSAGVVKAVKEVNFTVKPGQIVGLVGESGCGKSTALFSIMGLVKSPGKIVDGEINYNGQNLAENTPEEWRRIRGKEIAMIFQDPMTTLNPAYKVGNQIREVLKTHQVIEPGKKGWLQRLRLKRQEKERVLTLMREVGISAPEQRYESYPHEFSGGMQQRILIAMGLACNPSLLLADEPTTALDVTIQAQILDLLKRINSEHGTSMIIVTHDLGMAAEFCHEIAVMYAGQIVERGPTDLIVEHPKHPYTQGLLKSIPHISDTRQKIEPIPGTVVDLTKLGNECAFMERCPHASASCRKDIPMLELSREHQVRCVLYERGSGAGDSQQAAVNL</sequence>
<dbReference type="InterPro" id="IPR050388">
    <property type="entry name" value="ABC_Ni/Peptide_Import"/>
</dbReference>
<reference evidence="11 12" key="1">
    <citation type="submission" date="2019-02" db="EMBL/GenBank/DDBJ databases">
        <title>Paenibacillus sp. nov., isolated from surface-sterilized tissue of Thalictrum simplex L.</title>
        <authorList>
            <person name="Tuo L."/>
        </authorList>
    </citation>
    <scope>NUCLEOTIDE SEQUENCE [LARGE SCALE GENOMIC DNA]</scope>
    <source>
        <strain evidence="11 12">N2SHLJ1</strain>
    </source>
</reference>
<evidence type="ECO:0000256" key="2">
    <source>
        <dbReference type="ARBA" id="ARBA00005417"/>
    </source>
</evidence>
<evidence type="ECO:0000256" key="5">
    <source>
        <dbReference type="ARBA" id="ARBA00022519"/>
    </source>
</evidence>
<organism evidence="11 12">
    <name type="scientific">Paenibacillus thalictri</name>
    <dbReference type="NCBI Taxonomy" id="2527873"/>
    <lineage>
        <taxon>Bacteria</taxon>
        <taxon>Bacillati</taxon>
        <taxon>Bacillota</taxon>
        <taxon>Bacilli</taxon>
        <taxon>Bacillales</taxon>
        <taxon>Paenibacillaceae</taxon>
        <taxon>Paenibacillus</taxon>
    </lineage>
</organism>
<evidence type="ECO:0000313" key="11">
    <source>
        <dbReference type="EMBL" id="TBL75728.1"/>
    </source>
</evidence>
<dbReference type="Pfam" id="PF00005">
    <property type="entry name" value="ABC_tran"/>
    <property type="match status" value="1"/>
</dbReference>
<dbReference type="PROSITE" id="PS00211">
    <property type="entry name" value="ABC_TRANSPORTER_1"/>
    <property type="match status" value="1"/>
</dbReference>
<dbReference type="CDD" id="cd03257">
    <property type="entry name" value="ABC_NikE_OppD_transporters"/>
    <property type="match status" value="1"/>
</dbReference>
<feature type="domain" description="ABC transporter" evidence="10">
    <location>
        <begin position="2"/>
        <end position="264"/>
    </location>
</feature>
<keyword evidence="7 11" id="KW-0067">ATP-binding</keyword>
<evidence type="ECO:0000313" key="12">
    <source>
        <dbReference type="Proteomes" id="UP000293142"/>
    </source>
</evidence>
<evidence type="ECO:0000256" key="6">
    <source>
        <dbReference type="ARBA" id="ARBA00022741"/>
    </source>
</evidence>
<evidence type="ECO:0000256" key="8">
    <source>
        <dbReference type="ARBA" id="ARBA00022967"/>
    </source>
</evidence>
<dbReference type="Gene3D" id="3.40.50.300">
    <property type="entry name" value="P-loop containing nucleotide triphosphate hydrolases"/>
    <property type="match status" value="1"/>
</dbReference>
<comment type="caution">
    <text evidence="11">The sequence shown here is derived from an EMBL/GenBank/DDBJ whole genome shotgun (WGS) entry which is preliminary data.</text>
</comment>
<keyword evidence="5" id="KW-0997">Cell inner membrane</keyword>
<dbReference type="GO" id="GO:0005524">
    <property type="term" value="F:ATP binding"/>
    <property type="evidence" value="ECO:0007669"/>
    <property type="project" value="UniProtKB-KW"/>
</dbReference>
<dbReference type="InterPro" id="IPR013563">
    <property type="entry name" value="Oligopep_ABC_C"/>
</dbReference>
<dbReference type="EMBL" id="SIRE01000016">
    <property type="protein sequence ID" value="TBL75728.1"/>
    <property type="molecule type" value="Genomic_DNA"/>
</dbReference>
<dbReference type="Proteomes" id="UP000293142">
    <property type="component" value="Unassembled WGS sequence"/>
</dbReference>
<keyword evidence="9" id="KW-0472">Membrane</keyword>
<dbReference type="AlphaFoldDB" id="A0A4Q9DM89"/>
<dbReference type="SUPFAM" id="SSF52540">
    <property type="entry name" value="P-loop containing nucleoside triphosphate hydrolases"/>
    <property type="match status" value="1"/>
</dbReference>